<reference evidence="3 4" key="1">
    <citation type="submission" date="2024-02" db="EMBL/GenBank/DDBJ databases">
        <title>De novo assembly and annotation of 12 fungi associated with fruit tree decline syndrome in Ontario, Canada.</title>
        <authorList>
            <person name="Sulman M."/>
            <person name="Ellouze W."/>
            <person name="Ilyukhin E."/>
        </authorList>
    </citation>
    <scope>NUCLEOTIDE SEQUENCE [LARGE SCALE GENOMIC DNA]</scope>
    <source>
        <strain evidence="3 4">M42-189</strain>
    </source>
</reference>
<organism evidence="3 4">
    <name type="scientific">Paraconiothyrium brasiliense</name>
    <dbReference type="NCBI Taxonomy" id="300254"/>
    <lineage>
        <taxon>Eukaryota</taxon>
        <taxon>Fungi</taxon>
        <taxon>Dikarya</taxon>
        <taxon>Ascomycota</taxon>
        <taxon>Pezizomycotina</taxon>
        <taxon>Dothideomycetes</taxon>
        <taxon>Pleosporomycetidae</taxon>
        <taxon>Pleosporales</taxon>
        <taxon>Massarineae</taxon>
        <taxon>Didymosphaeriaceae</taxon>
        <taxon>Paraconiothyrium</taxon>
    </lineage>
</organism>
<evidence type="ECO:0000313" key="3">
    <source>
        <dbReference type="EMBL" id="KAL1610726.1"/>
    </source>
</evidence>
<comment type="caution">
    <text evidence="3">The sequence shown here is derived from an EMBL/GenBank/DDBJ whole genome shotgun (WGS) entry which is preliminary data.</text>
</comment>
<dbReference type="Proteomes" id="UP001521785">
    <property type="component" value="Unassembled WGS sequence"/>
</dbReference>
<dbReference type="InterPro" id="IPR007219">
    <property type="entry name" value="XnlR_reg_dom"/>
</dbReference>
<dbReference type="EMBL" id="JAKJXO020000002">
    <property type="protein sequence ID" value="KAL1610726.1"/>
    <property type="molecule type" value="Genomic_DNA"/>
</dbReference>
<keyword evidence="4" id="KW-1185">Reference proteome</keyword>
<dbReference type="InterPro" id="IPR052780">
    <property type="entry name" value="AAA_Catabolism_Regulators"/>
</dbReference>
<evidence type="ECO:0000313" key="4">
    <source>
        <dbReference type="Proteomes" id="UP001521785"/>
    </source>
</evidence>
<gene>
    <name evidence="3" type="ORF">SLS60_002396</name>
</gene>
<dbReference type="SMART" id="SM00906">
    <property type="entry name" value="Fungal_trans"/>
    <property type="match status" value="1"/>
</dbReference>
<dbReference type="PANTHER" id="PTHR31644:SF1">
    <property type="entry name" value="ZN(II)2CYS6 TRANSCRIPTION FACTOR (EUROFUNG)"/>
    <property type="match status" value="1"/>
</dbReference>
<dbReference type="PANTHER" id="PTHR31644">
    <property type="entry name" value="TRANSCRIPTIONAL ACTIVATOR ARO80-RELATED"/>
    <property type="match status" value="1"/>
</dbReference>
<evidence type="ECO:0000259" key="2">
    <source>
        <dbReference type="SMART" id="SM00906"/>
    </source>
</evidence>
<feature type="domain" description="Xylanolytic transcriptional activator regulatory" evidence="2">
    <location>
        <begin position="65"/>
        <end position="141"/>
    </location>
</feature>
<proteinExistence type="predicted"/>
<keyword evidence="1" id="KW-0539">Nucleus</keyword>
<protein>
    <recommendedName>
        <fullName evidence="2">Xylanolytic transcriptional activator regulatory domain-containing protein</fullName>
    </recommendedName>
</protein>
<sequence>MHTVLWEAMEKMLLRIVLGAQEVRTVGCVEGLLILAEWVPHADASLSNISHKGNGGLAGTEDTAAWTLVGLAVRQAYLLHLDKYAFRGDASEDENAMFHRKRLAWTFTYIADRQISIRMGQAFWCRGPSLATKFTASDFPTLQPQNAYEDDYASILQSQLELTVLFGNIHDLLYASKSRTISLMLQGDYTKYLDDSVQGLAAWKQNWNQLEVGTHLKLLLDLKYEYLRLYVHGFAFQAAMSRAPSTPPNQNGEKFSSRFPHGVLATPDGRHIMLGISAAKSVLTMLGQRISPTRHLRYLGPRFYLYAIHSAVFLYKAASYGAIGTEERNECVKIIQRYIDNLDAAASCERHIAARHSSLLASLWIRKEARNPSPTREAVTATAENVQQFTQDTAMPSISDQATSLLTTPEPNNAQSYLPDFTGMVAPPPRYSMVPPETFVTGPYGTNQQFSEFDIYNFMDLGAYGEPDLRNLIQSVPFDE</sequence>
<accession>A0ABR3S210</accession>
<evidence type="ECO:0000256" key="1">
    <source>
        <dbReference type="ARBA" id="ARBA00023242"/>
    </source>
</evidence>
<dbReference type="CDD" id="cd12148">
    <property type="entry name" value="fungal_TF_MHR"/>
    <property type="match status" value="1"/>
</dbReference>
<name>A0ABR3S210_9PLEO</name>